<dbReference type="EMBL" id="MN740367">
    <property type="protein sequence ID" value="QHU02881.1"/>
    <property type="molecule type" value="Genomic_DNA"/>
</dbReference>
<accession>A0A6C0JDB0</accession>
<keyword evidence="1" id="KW-0472">Membrane</keyword>
<feature type="transmembrane region" description="Helical" evidence="1">
    <location>
        <begin position="232"/>
        <end position="255"/>
    </location>
</feature>
<keyword evidence="1" id="KW-0812">Transmembrane</keyword>
<reference evidence="2" key="1">
    <citation type="journal article" date="2020" name="Nature">
        <title>Giant virus diversity and host interactions through global metagenomics.</title>
        <authorList>
            <person name="Schulz F."/>
            <person name="Roux S."/>
            <person name="Paez-Espino D."/>
            <person name="Jungbluth S."/>
            <person name="Walsh D.A."/>
            <person name="Denef V.J."/>
            <person name="McMahon K.D."/>
            <person name="Konstantinidis K.T."/>
            <person name="Eloe-Fadrosh E.A."/>
            <person name="Kyrpides N.C."/>
            <person name="Woyke T."/>
        </authorList>
    </citation>
    <scope>NUCLEOTIDE SEQUENCE</scope>
    <source>
        <strain evidence="2">GVMAG-M-3300025890-48</strain>
    </source>
</reference>
<evidence type="ECO:0000313" key="2">
    <source>
        <dbReference type="EMBL" id="QHU02881.1"/>
    </source>
</evidence>
<evidence type="ECO:0000256" key="1">
    <source>
        <dbReference type="SAM" id="Phobius"/>
    </source>
</evidence>
<organism evidence="2">
    <name type="scientific">viral metagenome</name>
    <dbReference type="NCBI Taxonomy" id="1070528"/>
    <lineage>
        <taxon>unclassified sequences</taxon>
        <taxon>metagenomes</taxon>
        <taxon>organismal metagenomes</taxon>
    </lineage>
</organism>
<dbReference type="AlphaFoldDB" id="A0A6C0JDB0"/>
<protein>
    <submittedName>
        <fullName evidence="2">Uncharacterized protein</fullName>
    </submittedName>
</protein>
<name>A0A6C0JDB0_9ZZZZ</name>
<feature type="transmembrane region" description="Helical" evidence="1">
    <location>
        <begin position="202"/>
        <end position="220"/>
    </location>
</feature>
<keyword evidence="1" id="KW-1133">Transmembrane helix</keyword>
<proteinExistence type="predicted"/>
<sequence length="272" mass="31734">MSPSNNDFSKLLEKKMKELKNNPNAAKYNDQLSGIFKSMNLPSNKVNGMLANLQSMMQCGTECQKRKKADQLKRKWDNAKKIRQDAPGNVEDAEKNYYLFTEGDVGYKEHLVEKYKVVANKKKDESLKKHNELMNELNVLIKDYEAEKAAGDKINALFRIRLNESDELKDAVDSDTADVNTNDRKVIYEEKETTWLNTVKKILHFLYVFVVLIYVIWGPFLNSAGYKTIKGWSSILFFIAWPFSLHYIVLLFKYLTNNFLWYFNKTTKNVYS</sequence>